<dbReference type="Pfam" id="PF03918">
    <property type="entry name" value="CcmH"/>
    <property type="match status" value="1"/>
</dbReference>
<evidence type="ECO:0000256" key="4">
    <source>
        <dbReference type="ARBA" id="ARBA00022729"/>
    </source>
</evidence>
<dbReference type="EMBL" id="CP012365">
    <property type="protein sequence ID" value="AKX58582.1"/>
    <property type="molecule type" value="Genomic_DNA"/>
</dbReference>
<keyword evidence="7" id="KW-1133">Transmembrane helix</keyword>
<keyword evidence="8" id="KW-0175">Coiled coil</keyword>
<dbReference type="GO" id="GO:0046872">
    <property type="term" value="F:metal ion binding"/>
    <property type="evidence" value="ECO:0007669"/>
    <property type="project" value="UniProtKB-KW"/>
</dbReference>
<feature type="transmembrane region" description="Helical" evidence="7">
    <location>
        <begin position="106"/>
        <end position="127"/>
    </location>
</feature>
<feature type="chain" id="PRO_5005471955" description="Cytochrome c-type biogenesis protein" evidence="7">
    <location>
        <begin position="22"/>
        <end position="166"/>
    </location>
</feature>
<keyword evidence="6 7" id="KW-0408">Iron</keyword>
<keyword evidence="4 7" id="KW-0732">Signal</keyword>
<dbReference type="PANTHER" id="PTHR47870">
    <property type="entry name" value="CYTOCHROME C-TYPE BIOGENESIS PROTEIN CCMH"/>
    <property type="match status" value="1"/>
</dbReference>
<feature type="domain" description="CcmH/CycL/Ccl2/NrfF N-terminal" evidence="9">
    <location>
        <begin position="14"/>
        <end position="156"/>
    </location>
</feature>
<dbReference type="FunFam" id="1.10.8.640:FF:000001">
    <property type="entry name" value="Cytochrome c-type biogenesis protein"/>
    <property type="match status" value="1"/>
</dbReference>
<dbReference type="Gene3D" id="1.10.8.640">
    <property type="entry name" value="Cytochrome C biogenesis protein"/>
    <property type="match status" value="1"/>
</dbReference>
<keyword evidence="5" id="KW-0201">Cytochrome c-type biogenesis</keyword>
<dbReference type="CDD" id="cd16378">
    <property type="entry name" value="CcmH_N"/>
    <property type="match status" value="1"/>
</dbReference>
<dbReference type="PANTHER" id="PTHR47870:SF1">
    <property type="entry name" value="CYTOCHROME C-TYPE BIOGENESIS PROTEIN CCMH"/>
    <property type="match status" value="1"/>
</dbReference>
<dbReference type="InterPro" id="IPR051263">
    <property type="entry name" value="C-type_cytochrome_biogenesis"/>
</dbReference>
<dbReference type="Proteomes" id="UP000063953">
    <property type="component" value="Chromosome"/>
</dbReference>
<comment type="function">
    <text evidence="7">Possible subunit of a heme lyase.</text>
</comment>
<proteinExistence type="inferred from homology"/>
<sequence>MSKRIKALIFGTSLLISSSWAAIDTFEFADKQQNERFRTLTEELRCPKCQNQNIADSESPIALDMRAEIYQMLQEGKTNQEIEEFLVDRFGEFVRYRPPVTNSTLLLWYGPAALLGAGFVILGVILYRRKRASIKQAQANAAHLNSQEQQQLEALLRQQSQNKSES</sequence>
<dbReference type="GO" id="GO:0017004">
    <property type="term" value="P:cytochrome complex assembly"/>
    <property type="evidence" value="ECO:0007669"/>
    <property type="project" value="UniProtKB-KW"/>
</dbReference>
<dbReference type="RefSeq" id="WP_053099481.1">
    <property type="nucleotide sequence ID" value="NZ_CP012364.1"/>
</dbReference>
<feature type="coiled-coil region" evidence="8">
    <location>
        <begin position="127"/>
        <end position="154"/>
    </location>
</feature>
<feature type="signal peptide" evidence="7">
    <location>
        <begin position="1"/>
        <end position="21"/>
    </location>
</feature>
<evidence type="ECO:0000256" key="3">
    <source>
        <dbReference type="ARBA" id="ARBA00022723"/>
    </source>
</evidence>
<dbReference type="InterPro" id="IPR038297">
    <property type="entry name" value="CcmH/CycL/NrfF/Ccl2_sf"/>
</dbReference>
<evidence type="ECO:0000313" key="11">
    <source>
        <dbReference type="Proteomes" id="UP000063953"/>
    </source>
</evidence>
<evidence type="ECO:0000256" key="7">
    <source>
        <dbReference type="RuleBase" id="RU364112"/>
    </source>
</evidence>
<evidence type="ECO:0000256" key="6">
    <source>
        <dbReference type="ARBA" id="ARBA00023004"/>
    </source>
</evidence>
<dbReference type="PATRIC" id="fig|1698445.3.peg.86"/>
<keyword evidence="7" id="KW-0472">Membrane</keyword>
<keyword evidence="3 7" id="KW-0479">Metal-binding</keyword>
<evidence type="ECO:0000256" key="5">
    <source>
        <dbReference type="ARBA" id="ARBA00022748"/>
    </source>
</evidence>
<dbReference type="GO" id="GO:0005886">
    <property type="term" value="C:plasma membrane"/>
    <property type="evidence" value="ECO:0007669"/>
    <property type="project" value="TreeGrafter"/>
</dbReference>
<keyword evidence="2 7" id="KW-0349">Heme</keyword>
<gene>
    <name evidence="10" type="ORF">AKN88_00445</name>
</gene>
<evidence type="ECO:0000256" key="8">
    <source>
        <dbReference type="SAM" id="Coils"/>
    </source>
</evidence>
<dbReference type="AlphaFoldDB" id="A0A0K1XBP3"/>
<reference evidence="10 11" key="1">
    <citation type="journal article" date="2015" name="Genome Announc.">
        <title>Genome Sequences of Oblitimonas alkaliphila gen. nov. sp. nov. (Proposed), a Novel Bacterium of the Pseudomonadaceae Family.</title>
        <authorList>
            <person name="Lauer A.C."/>
            <person name="Nicholson A.C."/>
            <person name="Humrighouse B.W."/>
            <person name="Emery B."/>
            <person name="Drobish A."/>
            <person name="Juieng P."/>
            <person name="Loparev V."/>
            <person name="McQuiston J.R."/>
        </authorList>
    </citation>
    <scope>NUCLEOTIDE SEQUENCE [LARGE SCALE GENOMIC DNA]</scope>
    <source>
        <strain evidence="10 11">E5571</strain>
    </source>
</reference>
<organism evidence="10 11">
    <name type="scientific">Thiopseudomonas alkaliphila</name>
    <dbReference type="NCBI Taxonomy" id="1697053"/>
    <lineage>
        <taxon>Bacteria</taxon>
        <taxon>Pseudomonadati</taxon>
        <taxon>Pseudomonadota</taxon>
        <taxon>Gammaproteobacteria</taxon>
        <taxon>Pseudomonadales</taxon>
        <taxon>Pseudomonadaceae</taxon>
        <taxon>Thiopseudomonas</taxon>
    </lineage>
</organism>
<evidence type="ECO:0000256" key="2">
    <source>
        <dbReference type="ARBA" id="ARBA00022617"/>
    </source>
</evidence>
<accession>A0A0K1XBP3</accession>
<dbReference type="InterPro" id="IPR005616">
    <property type="entry name" value="CcmH/CycL/Ccl2/NrfF_N"/>
</dbReference>
<dbReference type="STRING" id="1697053.AKN87_02350"/>
<keyword evidence="7" id="KW-0812">Transmembrane</keyword>
<evidence type="ECO:0000256" key="1">
    <source>
        <dbReference type="ARBA" id="ARBA00010342"/>
    </source>
</evidence>
<evidence type="ECO:0000313" key="10">
    <source>
        <dbReference type="EMBL" id="AKX58582.1"/>
    </source>
</evidence>
<keyword evidence="11" id="KW-1185">Reference proteome</keyword>
<protein>
    <recommendedName>
        <fullName evidence="7">Cytochrome c-type biogenesis protein</fullName>
    </recommendedName>
</protein>
<comment type="similarity">
    <text evidence="1 7">Belongs to the CcmH/CycL/Ccl2/NrfF family.</text>
</comment>
<evidence type="ECO:0000259" key="9">
    <source>
        <dbReference type="Pfam" id="PF03918"/>
    </source>
</evidence>
<name>A0A0K1XBP3_9GAMM</name>